<dbReference type="Proteomes" id="UP000254720">
    <property type="component" value="Unassembled WGS sequence"/>
</dbReference>
<evidence type="ECO:0000256" key="1">
    <source>
        <dbReference type="SAM" id="Coils"/>
    </source>
</evidence>
<reference evidence="3 4" key="1">
    <citation type="submission" date="2018-07" db="EMBL/GenBank/DDBJ databases">
        <title>Genomic Encyclopedia of Type Strains, Phase IV (KMG-IV): sequencing the most valuable type-strain genomes for metagenomic binning, comparative biology and taxonomic classification.</title>
        <authorList>
            <person name="Goeker M."/>
        </authorList>
    </citation>
    <scope>NUCLEOTIDE SEQUENCE [LARGE SCALE GENOMIC DNA]</scope>
    <source>
        <strain evidence="3 4">DSM 16500</strain>
    </source>
</reference>
<protein>
    <submittedName>
        <fullName evidence="3">Uncharacterized protein</fullName>
    </submittedName>
</protein>
<evidence type="ECO:0000313" key="4">
    <source>
        <dbReference type="Proteomes" id="UP000254720"/>
    </source>
</evidence>
<keyword evidence="4" id="KW-1185">Reference proteome</keyword>
<gene>
    <name evidence="3" type="ORF">C8D86_104122</name>
</gene>
<proteinExistence type="predicted"/>
<evidence type="ECO:0000256" key="2">
    <source>
        <dbReference type="SAM" id="MobiDB-lite"/>
    </source>
</evidence>
<evidence type="ECO:0000313" key="3">
    <source>
        <dbReference type="EMBL" id="RDI46995.1"/>
    </source>
</evidence>
<keyword evidence="1" id="KW-0175">Coiled coil</keyword>
<feature type="region of interest" description="Disordered" evidence="2">
    <location>
        <begin position="97"/>
        <end position="116"/>
    </location>
</feature>
<dbReference type="AlphaFoldDB" id="A0A370GTI8"/>
<accession>A0A370GTI8</accession>
<dbReference type="RefSeq" id="WP_114833760.1">
    <property type="nucleotide sequence ID" value="NZ_LR699114.1"/>
</dbReference>
<dbReference type="EMBL" id="QQAX01000004">
    <property type="protein sequence ID" value="RDI46995.1"/>
    <property type="molecule type" value="Genomic_DNA"/>
</dbReference>
<sequence>MPYFTYNGEEISFDDILQQLVSVSPELAEKLKFEKMDNDFDLERFAIGRAQKEILQDGGEKTSMVPSKLQEIINEHIGELLAEINKIQKEKEEELKKHPLPPDPVMPQEPIKPDPPEKIIHRESYVDDQEFVIYPSETYENPYYKEQLKEYNEKMEKYENKLLKHPEEIAKYNRLRDQKMAVVLTRKEIVTSFNDRMQPLKDRIEKLNQVYIMLEPGHLTQYNWGRVAQSIADELTRSNTDRGDYVNAIIKQVGDICSQQGKSDSDKTEELITFLQAAYVWAKAVNSQLHVQITNSLNILSGNRGDVSLIPKQNQETSKSIFNKGLHLFERSVGKVQRTMQEKNIIKEKNPEECLKKIFEKCNKESGKYTVGTSYIPIGEEFKMEGKKVLSKTI</sequence>
<organism evidence="3 4">
    <name type="scientific">Aquicella lusitana</name>
    <dbReference type="NCBI Taxonomy" id="254246"/>
    <lineage>
        <taxon>Bacteria</taxon>
        <taxon>Pseudomonadati</taxon>
        <taxon>Pseudomonadota</taxon>
        <taxon>Gammaproteobacteria</taxon>
        <taxon>Legionellales</taxon>
        <taxon>Coxiellaceae</taxon>
        <taxon>Aquicella</taxon>
    </lineage>
</organism>
<feature type="coiled-coil region" evidence="1">
    <location>
        <begin position="141"/>
        <end position="168"/>
    </location>
</feature>
<name>A0A370GTI8_9COXI</name>
<comment type="caution">
    <text evidence="3">The sequence shown here is derived from an EMBL/GenBank/DDBJ whole genome shotgun (WGS) entry which is preliminary data.</text>
</comment>